<evidence type="ECO:0000313" key="3">
    <source>
        <dbReference type="Proteomes" id="UP000252086"/>
    </source>
</evidence>
<accession>A0A366D2K3</accession>
<keyword evidence="3" id="KW-1185">Reference proteome</keyword>
<reference evidence="2 3" key="1">
    <citation type="submission" date="2018-06" db="EMBL/GenBank/DDBJ databases">
        <title>Genomic Encyclopedia of Type Strains, Phase III (KMG-III): the genomes of soil and plant-associated and newly described type strains.</title>
        <authorList>
            <person name="Whitman W."/>
        </authorList>
    </citation>
    <scope>NUCLEOTIDE SEQUENCE [LARGE SCALE GENOMIC DNA]</scope>
    <source>
        <strain evidence="2 3">CECT 7732</strain>
    </source>
</reference>
<sequence length="40" mass="4449">MDMLLLDDVFHLTALAITVGSFVLISGKRIIELCVQTRSE</sequence>
<organism evidence="2 3">
    <name type="scientific">Marinomonas aquiplantarum</name>
    <dbReference type="NCBI Taxonomy" id="491951"/>
    <lineage>
        <taxon>Bacteria</taxon>
        <taxon>Pseudomonadati</taxon>
        <taxon>Pseudomonadota</taxon>
        <taxon>Gammaproteobacteria</taxon>
        <taxon>Oceanospirillales</taxon>
        <taxon>Oceanospirillaceae</taxon>
        <taxon>Marinomonas</taxon>
    </lineage>
</organism>
<dbReference type="EMBL" id="QNRF01000004">
    <property type="protein sequence ID" value="RBO83508.1"/>
    <property type="molecule type" value="Genomic_DNA"/>
</dbReference>
<dbReference type="RefSeq" id="WP_281269733.1">
    <property type="nucleotide sequence ID" value="NZ_QNRF01000004.1"/>
</dbReference>
<gene>
    <name evidence="2" type="ORF">DFP76_104327</name>
</gene>
<comment type="caution">
    <text evidence="2">The sequence shown here is derived from an EMBL/GenBank/DDBJ whole genome shotgun (WGS) entry which is preliminary data.</text>
</comment>
<protein>
    <submittedName>
        <fullName evidence="2">Uncharacterized protein</fullName>
    </submittedName>
</protein>
<keyword evidence="1" id="KW-0472">Membrane</keyword>
<keyword evidence="1" id="KW-1133">Transmembrane helix</keyword>
<proteinExistence type="predicted"/>
<evidence type="ECO:0000256" key="1">
    <source>
        <dbReference type="SAM" id="Phobius"/>
    </source>
</evidence>
<dbReference type="AlphaFoldDB" id="A0A366D2K3"/>
<dbReference type="Proteomes" id="UP000252086">
    <property type="component" value="Unassembled WGS sequence"/>
</dbReference>
<name>A0A366D2K3_9GAMM</name>
<keyword evidence="1" id="KW-0812">Transmembrane</keyword>
<feature type="transmembrane region" description="Helical" evidence="1">
    <location>
        <begin position="12"/>
        <end position="31"/>
    </location>
</feature>
<evidence type="ECO:0000313" key="2">
    <source>
        <dbReference type="EMBL" id="RBO83508.1"/>
    </source>
</evidence>